<dbReference type="InterPro" id="IPR052729">
    <property type="entry name" value="Acyl/Acetyltrans_Enzymes"/>
</dbReference>
<reference evidence="2 3" key="1">
    <citation type="journal article" date="2023" name="Arcadia Sci">
        <title>De novo assembly of a long-read Amblyomma americanum tick genome.</title>
        <authorList>
            <person name="Chou S."/>
            <person name="Poskanzer K.E."/>
            <person name="Rollins M."/>
            <person name="Thuy-Boun P.S."/>
        </authorList>
    </citation>
    <scope>NUCLEOTIDE SEQUENCE [LARGE SCALE GENOMIC DNA]</scope>
    <source>
        <strain evidence="2">F_SG_1</strain>
        <tissue evidence="2">Salivary glands</tissue>
    </source>
</reference>
<keyword evidence="3" id="KW-1185">Reference proteome</keyword>
<dbReference type="PANTHER" id="PTHR47237">
    <property type="entry name" value="SLL0310 PROTEIN"/>
    <property type="match status" value="1"/>
</dbReference>
<feature type="region of interest" description="Disordered" evidence="1">
    <location>
        <begin position="2502"/>
        <end position="2521"/>
    </location>
</feature>
<feature type="region of interest" description="Disordered" evidence="1">
    <location>
        <begin position="4258"/>
        <end position="4281"/>
    </location>
</feature>
<gene>
    <name evidence="2" type="ORF">V5799_022069</name>
</gene>
<feature type="region of interest" description="Disordered" evidence="1">
    <location>
        <begin position="606"/>
        <end position="659"/>
    </location>
</feature>
<feature type="region of interest" description="Disordered" evidence="1">
    <location>
        <begin position="4569"/>
        <end position="4595"/>
    </location>
</feature>
<feature type="region of interest" description="Disordered" evidence="1">
    <location>
        <begin position="3634"/>
        <end position="3662"/>
    </location>
</feature>
<feature type="compositionally biased region" description="Basic and acidic residues" evidence="1">
    <location>
        <begin position="2767"/>
        <end position="2778"/>
    </location>
</feature>
<feature type="compositionally biased region" description="Basic and acidic residues" evidence="1">
    <location>
        <begin position="2604"/>
        <end position="2614"/>
    </location>
</feature>
<feature type="region of interest" description="Disordered" evidence="1">
    <location>
        <begin position="4870"/>
        <end position="4910"/>
    </location>
</feature>
<feature type="region of interest" description="Disordered" evidence="1">
    <location>
        <begin position="2595"/>
        <end position="2633"/>
    </location>
</feature>
<feature type="region of interest" description="Disordered" evidence="1">
    <location>
        <begin position="4711"/>
        <end position="4761"/>
    </location>
</feature>
<feature type="region of interest" description="Disordered" evidence="1">
    <location>
        <begin position="2767"/>
        <end position="2793"/>
    </location>
</feature>
<feature type="compositionally biased region" description="Basic and acidic residues" evidence="1">
    <location>
        <begin position="2071"/>
        <end position="2084"/>
    </location>
</feature>
<evidence type="ECO:0000256" key="1">
    <source>
        <dbReference type="SAM" id="MobiDB-lite"/>
    </source>
</evidence>
<feature type="region of interest" description="Disordered" evidence="1">
    <location>
        <begin position="2647"/>
        <end position="2681"/>
    </location>
</feature>
<feature type="compositionally biased region" description="Basic residues" evidence="1">
    <location>
        <begin position="461"/>
        <end position="471"/>
    </location>
</feature>
<proteinExistence type="predicted"/>
<feature type="compositionally biased region" description="Basic and acidic residues" evidence="1">
    <location>
        <begin position="4779"/>
        <end position="4795"/>
    </location>
</feature>
<feature type="region of interest" description="Disordered" evidence="1">
    <location>
        <begin position="1215"/>
        <end position="1256"/>
    </location>
</feature>
<dbReference type="EMBL" id="JARKHS020001102">
    <property type="protein sequence ID" value="KAK8788155.1"/>
    <property type="molecule type" value="Genomic_DNA"/>
</dbReference>
<feature type="region of interest" description="Disordered" evidence="1">
    <location>
        <begin position="2289"/>
        <end position="2309"/>
    </location>
</feature>
<feature type="region of interest" description="Disordered" evidence="1">
    <location>
        <begin position="183"/>
        <end position="203"/>
    </location>
</feature>
<evidence type="ECO:0000313" key="2">
    <source>
        <dbReference type="EMBL" id="KAK8788155.1"/>
    </source>
</evidence>
<name>A0AAQ4FN58_AMBAM</name>
<feature type="compositionally biased region" description="Polar residues" evidence="1">
    <location>
        <begin position="2088"/>
        <end position="2097"/>
    </location>
</feature>
<feature type="region of interest" description="Disordered" evidence="1">
    <location>
        <begin position="1295"/>
        <end position="1326"/>
    </location>
</feature>
<dbReference type="PANTHER" id="PTHR47237:SF1">
    <property type="entry name" value="SLL0310 PROTEIN"/>
    <property type="match status" value="1"/>
</dbReference>
<feature type="region of interest" description="Disordered" evidence="1">
    <location>
        <begin position="2182"/>
        <end position="2217"/>
    </location>
</feature>
<dbReference type="Proteomes" id="UP001321473">
    <property type="component" value="Unassembled WGS sequence"/>
</dbReference>
<feature type="compositionally biased region" description="Polar residues" evidence="1">
    <location>
        <begin position="1854"/>
        <end position="1866"/>
    </location>
</feature>
<organism evidence="2 3">
    <name type="scientific">Amblyomma americanum</name>
    <name type="common">Lone star tick</name>
    <dbReference type="NCBI Taxonomy" id="6943"/>
    <lineage>
        <taxon>Eukaryota</taxon>
        <taxon>Metazoa</taxon>
        <taxon>Ecdysozoa</taxon>
        <taxon>Arthropoda</taxon>
        <taxon>Chelicerata</taxon>
        <taxon>Arachnida</taxon>
        <taxon>Acari</taxon>
        <taxon>Parasitiformes</taxon>
        <taxon>Ixodida</taxon>
        <taxon>Ixodoidea</taxon>
        <taxon>Ixodidae</taxon>
        <taxon>Amblyomminae</taxon>
        <taxon>Amblyomma</taxon>
    </lineage>
</organism>
<feature type="compositionally biased region" description="Low complexity" evidence="1">
    <location>
        <begin position="449"/>
        <end position="460"/>
    </location>
</feature>
<feature type="region of interest" description="Disordered" evidence="1">
    <location>
        <begin position="430"/>
        <end position="484"/>
    </location>
</feature>
<feature type="region of interest" description="Disordered" evidence="1">
    <location>
        <begin position="1"/>
        <end position="31"/>
    </location>
</feature>
<feature type="region of interest" description="Disordered" evidence="1">
    <location>
        <begin position="3963"/>
        <end position="3990"/>
    </location>
</feature>
<feature type="compositionally biased region" description="Low complexity" evidence="1">
    <location>
        <begin position="1"/>
        <end position="18"/>
    </location>
</feature>
<feature type="compositionally biased region" description="Basic and acidic residues" evidence="1">
    <location>
        <begin position="2655"/>
        <end position="2672"/>
    </location>
</feature>
<feature type="compositionally biased region" description="Basic and acidic residues" evidence="1">
    <location>
        <begin position="1442"/>
        <end position="1463"/>
    </location>
</feature>
<feature type="region of interest" description="Disordered" evidence="1">
    <location>
        <begin position="1339"/>
        <end position="1360"/>
    </location>
</feature>
<feature type="compositionally biased region" description="Basic and acidic residues" evidence="1">
    <location>
        <begin position="3719"/>
        <end position="3735"/>
    </location>
</feature>
<feature type="compositionally biased region" description="Basic and acidic residues" evidence="1">
    <location>
        <begin position="2023"/>
        <end position="2035"/>
    </location>
</feature>
<feature type="compositionally biased region" description="Basic and acidic residues" evidence="1">
    <location>
        <begin position="1215"/>
        <end position="1238"/>
    </location>
</feature>
<comment type="caution">
    <text evidence="2">The sequence shown here is derived from an EMBL/GenBank/DDBJ whole genome shotgun (WGS) entry which is preliminary data.</text>
</comment>
<feature type="compositionally biased region" description="Basic and acidic residues" evidence="1">
    <location>
        <begin position="1867"/>
        <end position="1891"/>
    </location>
</feature>
<feature type="region of interest" description="Disordered" evidence="1">
    <location>
        <begin position="4777"/>
        <end position="4810"/>
    </location>
</feature>
<protein>
    <submittedName>
        <fullName evidence="2">Uncharacterized protein</fullName>
    </submittedName>
</protein>
<sequence>MKSRSRTTSSHWSSGVSRPTSPSVRAPKAPSAVVVTTPLAPAQVAIQGGWTPSGLAVNVARRHSRSVPSSHESELLVTEGRLSAKTSRSADCRFLGLPSLPESNVSLEVGGGISTLSRKSVEKVSVTSVGSAGGSLLWAKSPFVEIMPIVQSSKSVTLKRSGVALSSSTSKVKATAFESQSRLSTYRAETPSRHRSTKGSLTSISNQRDLATAMADIARRLFDRKSQETGIFAEYERTAKSLYASPATSHSSLLRRSRRSLELTTRPLAHDLQEDIAGSQSALVEIRADSSATKIAGESRRVSGMELRKRSETMMKLSSTSLAKTAVPSGSSDLLAASTKSSEERISRDLIIDAREQEAGGALEATEAVGARQATARQSATSLGGDQKVTAVQEWPSAEKIIDAKERWSITTDRSADAAVAAKASTSDLAVASRRISSAEEGKSSSYMTSPQETSPTSPTKKGKKVRKVLKRGSAPSADDENRSISEQIAQALSEADYGDMPLQVNMTIDLVPPKSASATSTSRGVLSPVHIEKKMIVESCKDGHVEVKVPPVFIDSPDGKHVSSEALNVSVSVDIGKHAKEGHNTGYDITETDFRAKEEKKDAAACKGAGEQKIAMSRRLSSRTASETAGTESQRRSSVATSRCSLGRPNSSPSPWYTSSGNGVSLASMTITSPCRPLSVSGNLSGISYPTSVSSSFIPCTQTRLVSAASAAWPTRRIGGSAPRVCRALRAAEDTVVPSGSGGNVQPSPPTAVQPLVRVVPSQGRLAHSRSSSCGTGHAFLRKPSRINLSRIAPRKSNPVIAERMRIAECIRRHASAGRPCAKRALFQAAADSTSGGRSVEQVSTSATLDTAAGTAHIKMLNETPRIFTSTEVNARVEGRPTLTAPDVRSEGSAEEVGKALFSDWNSRKKEMFADVFKDRKDFFADLIKQRTGEERQPTAGALKTAASHSELFMTTISEMVEKDVADTSAENYATQSLTGPLTMSMKTTKAKESLQATAGFQNTASSDFDSYELSKTLESRSQAPEARTDELMKGKIQTAPESVPITPVHPDSFDSQFREPEIEPEIFTKKQEGTEGRIEKSIELLIPYTESEDKREAQTELTSTANHFEESKAAEMLHVPAWSVEATSVRAEAPTEASGHVPAPAESTLEAPGATSEDRQLAPRSLDGLAKSVTSEMTEFPVFDVSKTQEADAARNLPSLQLDDDQLKTELTERPKTPESAQPKDDEAFPKLDVKTVSHPSHPSGVPMRRDKEEPKAIIASESTLSDFSTSEAAPLAFSEERAGHTAAVFDLEEMPQVKSQDQLQFKPIEESSSSEAENLLLRKPGEVSDVRDIVEKKEDQGKGLASEETTVADTTAPEKHEALPLKEHSTAPSAEGVFAIQELGKETWDTVARQQTQESELVSSAEALDISATQAPGDVLLSQRTTAFATDELLPAQEQQKEREARDMSSRHEDKSGEFMSSEHTEAIDVAGTEKYESFQLTEHSLAAAGDEHPGTEEPEKMEALDAVPKQAHQDFELVEPAHTASITVAEKPGDLALPTEVGALDDVVETRKSYQQGAIGSLEPLKEEQDGALVSSKHTYALDVSASERHDGLSLPEHPAAAAADKTELVKESDYLRGKRDVTLWKPSQVQELDSISKQYVLGKDAQEQSETSISAIQIDHTSDLVPLRSPEAICAPITKKSDSFALRDVTAITQVEGYSLTSETEKTGPPQDIVTILQNQSSELGPSKSPETPDMATGMKHEGGLFRQEFQAYAAALPTLQKKSETRHIVPRIGQSSEIVPPESSEATDTMSAANLEEGLFPREIVEYTLTAEQRKENEARSVTAEAEEGSEPFPSEHPQPTEAARVAQTEQIAEYTPTTQQHKEDEAKDVETRGPDLSTERVHSDGSEAAYLATAAEVEEGPFPQQIAEYTFASEERKEGEVKDIIARETEGTSDVVSSERPETTYITKAGTPQHIAEIAPEGHLQEREIQDITPTKPDLSSEKVPSEGSEPAYEATAAKPEEGTFPPKIAEYTLTSEEKKEGEVKEIIATETEGTSAIVSSERPETAYMPTAETPQKIAEYTPEEQRQGEREKEGDAKGTIPSQPDTTGASKIKEGLFPQDTADYTSFTDQQKVEDIEPKELDQETALVSSEGHEAVDVVREQELEGPFPQKIPELASATEQKIQRGETEIVLRESHETGVVVSSEAPETADSTGASKIKEGLFPQDTADCTSFTDQQKVEDIEPKELDQETALVSSEGHEAVDVVREQELEGPFPQKIPELASATEQKIQRGETEIVLRESHETGVVVSSEAPETADSTGALKIKEGLFPQDTADYTSFTDQQKVEDIEPKELDQETALVSSEGHEAVDVVREQELEGPFPQKIPELASATEQKIQRGETEIVLRESHETGVVVSSEAPETADSTGALKIKEGLFPQDTADYTSFTDQQKVDVSKDIEPNELDQETALVPSEGHEAVDVVREWELEGPFPQKIPELASATEQKIQRGETEIVLRESHETGEVVPSEVPETADSTGALKIKEGLFPQDTADYTSFTDQQKVDVSKDIEPKELDQETALVPSKGHEAVDADREQELEGQFPQKIPELASATKQNIQRGETEIVLRESPETGEVVPSEVPETADSTGALKIKEGLFPQDTADYTSFTDQQKVDVSKDIEPRALDQESARVPSEGHTAVDAVREAELEGPFPQKIPELASAMEQKTQGGETEIVLRESHETGEVVPSEVPETADSTGALKIKEGLFPQDTADYTSFTDQQKVDVSKDIEPKELDQETALVPSEGHEAVDAVREQELEGPFPQKIPELESAMEQNIQGGETEIVLRESHETGEVVPSEVPETADSTGALKIKEGLFPQDTADYTSFTDQQKVDVSKDIEPKELDQETALVPSEGHEAVDAVREQELEGQFPQKIPELASATEQKIQGGETEIVLRESHETGEVVPSEVPETADLTGASKIKESLFPQDAADYTSFTDQQKVDVSKDIEPRALDQETALVPSEGHKAVDAVREAELEGPFPQKIPELESAMEQKIQGGETEIVLRESHETGEVIPSEVPETADSTGALKIKEGLFPQDTADYTSFTDQQKVDVSKDIEPKELDQETALVPSEGHEAVDAVREQELEGPFPQKITELASATKQKIQGGETEIVLRESHETGEVFPSEVPEKTDSTGASKIKEGLFPQDTADYTSFTDQQKVDVSKDIEPRALDQETVIVPSEGHKAVDAVREAELEGPFLQKIPELASAMEQKIQGGEIEIVLRESHETGEVLEGPFQQKFAETVDTSKGKDLSQLQIAGPASIKDEQKEGHAKELVLRQPELVSSEGAGMANVIRTEQLEEGLGPEIIEYMSTIEQQKGGEVKDIVPKVSRRQVDAVPSEIAPRAFAEAERFPEIEKFPEVAAESTTKAGALKTTAPVQMTSVLTDEYSATEPGEAVLRVKVGLKSGAAVDYAAQFWDSEAIELQLTNTWTPEGGAVFSAEEMFSPCAGVGSDDSEVWKSPLPCRDAEEKEARIRDSVTTELQQGNIWTQEGGAMVAEKTASGSVMALHDTAGIVKGMKTPQNDNAVDYAAQFWDSEAIELQLTNMWTPEGGAVVVEDIPPDISVPPYPAALLALQEATSDQMEHDTFHEITPVDSLGSPGKASVEENLLPPQSSEVPKPPVTQIILEPGYLAQSFEIEAFASPQAEPQKRVGEMEEERAESGAPEMSPDSQPALPVKEKSELEPGYAEKETADATFGSVEAGSTTLGTLPEWISMPEHPQYTEREQDEAEDTLVSAEPVFKTEKQKPFQESEQLSSDFIGDRLDSQINEERGPLLSIRRTEKHSCEKTSERILKRYGDVQPMESVTAAHENFVIAETETQFFDGTRDSSTRITTEKARTEDLCSQSKFATEVSFAELSGKNAIEETNASQPLYAEDLVTVDYIVRPFNAFDDIVTVPETSTTGGLSWKQLPNDDVAVHVESNKTHRSDSSYLDRETEESAKVSDDINFPDELRKCEAPKLHDNNFTPQKTPSLRYFSALPDVECSSLRKASNYVQQLKPNAGNRSTELLPGTKKSDISIKIERTFERSSSLSAESDALVDKVLKALQKPSLRVSDCAFDQQSVAASVVLVTTGKSALSMLTLPEIADKSPLRGESVTSEPEWTQKTYSLHDTKESLKDLSVDAIVVMPPRRMQADRNFAGLTEENGGVPVATDAGKDSLTHKASSGQSDSAVETINVRGQQGLPGVDGTVFTEAQAQGIENKAFHAAECERMEASCPPSEKREHSEDIGAKPSGEHSRFPILAADDTSLSDEHPKLLSADFALQAEFLPLKVGTPSLKTPPVRPQLLEMSTFGASTAKLLGSVAYQYTRSHTEGQYPLTVQAEVPEEEYPDYPELSPRLSCSDTKPEDRRFYGAEIPFRAPSNEDDSPHFPIKQAEIPFVVAPSDDRDIDRILQRPRIDTEADSGTSRSAQSAFLDSTKIPYSNTKVGTGTAEVGKKTPKKRKLSFSDQVTVSGETFFEKRKPLGGFCVTSTAQVARSQYSKRRSGSSNEASGFPARQGTCKNIPLAIVISEEEYSKSNCEEPAAVERKASAETTGAAQKWHDRARESATDDDLENYQPAISISAGVVNQYGEFSTITYSNNVPEDNTEATSATWTTENKIDGFKLPEYVDTLFADTRSQKNKAKLSLSTESLGFSSEHAANICATDDMLGERREVFTALENKTWDSSAQEDASTCVPGGTCSSGDVTTERKTSLSSVSVGYSHEPLPNDHNDSYSGNILDDLESLKALVAGTKARSQDSDSASEDKSRKNDFTTTLTSHSRATDNPIFQQYEQTMDADTTYLPAIVLRDDTFPVSFPGPTLTDSGAEASGEYDFPVVKRITCNSKDTTKRESALSPDAKSASSIEEAATKGGPTPEPKSTGQGAPAEVELPQCGASESSTSDNESCLTLLLKAADKNNNDACDISREVPEVDDEPPKAVAHCEELRFHNFRMVVERVADMSAGSDTNIVYESFVPAQGRAVDMLGNVRCDAEFTVRAVDDYDVPAIMYDHWNEDGTTVAPTIKTFWTYSPHSFLMCVNENGTHCGIISAIVFEDEQAFCAANNIKCEFAEEGVRRKLWDALLNVQQGKNLFAVVPAEQVNAYNRQLGFYSSARGLILHGKLAADTNIAPLAQAPLPGDVEIVKFNKHMYGSLLSFDKSTLGFGRKRFWKLTLREGPISFRVALRGSERRVCGYAGLQNDVRGVPVVRWLVADDGQVALRLLHNLLAGSLTFRQRGAWMAVYARSHASAALLRHLDTSGFQPWMLVFNRREPFLQYKNIAVLTYI</sequence>
<feature type="region of interest" description="Disordered" evidence="1">
    <location>
        <begin position="1132"/>
        <end position="1164"/>
    </location>
</feature>
<accession>A0AAQ4FN58</accession>
<evidence type="ECO:0000313" key="3">
    <source>
        <dbReference type="Proteomes" id="UP001321473"/>
    </source>
</evidence>
<feature type="compositionally biased region" description="Polar residues" evidence="1">
    <location>
        <begin position="623"/>
        <end position="659"/>
    </location>
</feature>
<feature type="region of interest" description="Disordered" evidence="1">
    <location>
        <begin position="3684"/>
        <end position="3745"/>
    </location>
</feature>
<feature type="region of interest" description="Disordered" evidence="1">
    <location>
        <begin position="1816"/>
        <end position="1891"/>
    </location>
</feature>
<feature type="region of interest" description="Disordered" evidence="1">
    <location>
        <begin position="1978"/>
        <end position="2108"/>
    </location>
</feature>
<feature type="compositionally biased region" description="Basic and acidic residues" evidence="1">
    <location>
        <begin position="4583"/>
        <end position="4592"/>
    </location>
</feature>
<feature type="region of interest" description="Disordered" evidence="1">
    <location>
        <begin position="1439"/>
        <end position="1463"/>
    </location>
</feature>